<dbReference type="AlphaFoldDB" id="A0A1H1HLV8"/>
<evidence type="ECO:0000256" key="2">
    <source>
        <dbReference type="PROSITE-ProRule" id="PRU00252"/>
    </source>
</evidence>
<gene>
    <name evidence="4" type="ORF">SAMN04489764_4589</name>
</gene>
<dbReference type="STRING" id="35622.SAMN04489764_4589"/>
<name>A0A1H1HLV8_9ACTN</name>
<protein>
    <submittedName>
        <fullName evidence="4">Single-strand DNA-binding protein</fullName>
    </submittedName>
</protein>
<dbReference type="GO" id="GO:0003697">
    <property type="term" value="F:single-stranded DNA binding"/>
    <property type="evidence" value="ECO:0007669"/>
    <property type="project" value="InterPro"/>
</dbReference>
<evidence type="ECO:0000313" key="4">
    <source>
        <dbReference type="EMBL" id="SDR26495.1"/>
    </source>
</evidence>
<accession>A0A1H1HLV8</accession>
<feature type="compositionally biased region" description="Basic and acidic residues" evidence="3">
    <location>
        <begin position="99"/>
        <end position="113"/>
    </location>
</feature>
<keyword evidence="5" id="KW-1185">Reference proteome</keyword>
<dbReference type="InterPro" id="IPR000424">
    <property type="entry name" value="Primosome_PriB/ssb"/>
</dbReference>
<dbReference type="PROSITE" id="PS50935">
    <property type="entry name" value="SSB"/>
    <property type="match status" value="1"/>
</dbReference>
<dbReference type="RefSeq" id="WP_093261864.1">
    <property type="nucleotide sequence ID" value="NZ_FNKK01000002.1"/>
</dbReference>
<evidence type="ECO:0000313" key="5">
    <source>
        <dbReference type="Proteomes" id="UP000217103"/>
    </source>
</evidence>
<organism evidence="4 5">
    <name type="scientific">Thermostaphylospora chromogena</name>
    <dbReference type="NCBI Taxonomy" id="35622"/>
    <lineage>
        <taxon>Bacteria</taxon>
        <taxon>Bacillati</taxon>
        <taxon>Actinomycetota</taxon>
        <taxon>Actinomycetes</taxon>
        <taxon>Streptosporangiales</taxon>
        <taxon>Thermomonosporaceae</taxon>
        <taxon>Thermostaphylospora</taxon>
    </lineage>
</organism>
<dbReference type="SUPFAM" id="SSF50249">
    <property type="entry name" value="Nucleic acid-binding proteins"/>
    <property type="match status" value="1"/>
</dbReference>
<proteinExistence type="predicted"/>
<dbReference type="OrthoDB" id="5186768at2"/>
<keyword evidence="1 2" id="KW-0238">DNA-binding</keyword>
<evidence type="ECO:0000256" key="3">
    <source>
        <dbReference type="SAM" id="MobiDB-lite"/>
    </source>
</evidence>
<reference evidence="4 5" key="1">
    <citation type="submission" date="2016-10" db="EMBL/GenBank/DDBJ databases">
        <authorList>
            <person name="de Groot N.N."/>
        </authorList>
    </citation>
    <scope>NUCLEOTIDE SEQUENCE [LARGE SCALE GENOMIC DNA]</scope>
    <source>
        <strain evidence="4 5">DSM 43794</strain>
    </source>
</reference>
<dbReference type="Pfam" id="PF00436">
    <property type="entry name" value="SSB"/>
    <property type="match status" value="1"/>
</dbReference>
<evidence type="ECO:0000256" key="1">
    <source>
        <dbReference type="ARBA" id="ARBA00023125"/>
    </source>
</evidence>
<dbReference type="Proteomes" id="UP000217103">
    <property type="component" value="Unassembled WGS sequence"/>
</dbReference>
<sequence>MDVNEITLVGRMSAPAEVMPLPSGDSRTTWRVIVRAEREGRRPRFDVIDCVTFDPGIAAAVAGWRADDVVGVFGALRRRFFTGRHGKASHVEVEARSVRLIERRGTPPSREKGPSPARRIRTLGDEPANPGVERGR</sequence>
<dbReference type="Gene3D" id="2.40.50.140">
    <property type="entry name" value="Nucleic acid-binding proteins"/>
    <property type="match status" value="1"/>
</dbReference>
<feature type="region of interest" description="Disordered" evidence="3">
    <location>
        <begin position="99"/>
        <end position="136"/>
    </location>
</feature>
<dbReference type="EMBL" id="FNKK01000002">
    <property type="protein sequence ID" value="SDR26495.1"/>
    <property type="molecule type" value="Genomic_DNA"/>
</dbReference>
<dbReference type="InterPro" id="IPR012340">
    <property type="entry name" value="NA-bd_OB-fold"/>
</dbReference>